<evidence type="ECO:0000256" key="1">
    <source>
        <dbReference type="SAM" id="MobiDB-lite"/>
    </source>
</evidence>
<proteinExistence type="predicted"/>
<accession>A0A8X7P4G3</accession>
<reference evidence="2 3" key="1">
    <citation type="submission" date="2020-02" db="EMBL/GenBank/DDBJ databases">
        <authorList>
            <person name="Ma Q."/>
            <person name="Huang Y."/>
            <person name="Song X."/>
            <person name="Pei D."/>
        </authorList>
    </citation>
    <scope>NUCLEOTIDE SEQUENCE [LARGE SCALE GENOMIC DNA]</scope>
    <source>
        <strain evidence="2">Sxm20200214</strain>
        <tissue evidence="2">Leaf</tissue>
    </source>
</reference>
<evidence type="ECO:0000313" key="3">
    <source>
        <dbReference type="Proteomes" id="UP000886595"/>
    </source>
</evidence>
<feature type="compositionally biased region" description="Basic and acidic residues" evidence="1">
    <location>
        <begin position="34"/>
        <end position="44"/>
    </location>
</feature>
<gene>
    <name evidence="2" type="ORF">Bca52824_093186</name>
</gene>
<sequence length="103" mass="10387">MRKISIVSAPSRSAIVYPLTCLAVALAPLSSREKCGSAQHELRPNRSGGLSVVAHPPSSVESPQASGEHNLTPVGAQSPSPGGLSGPCTSSVKISLVLASSNT</sequence>
<dbReference type="Proteomes" id="UP000886595">
    <property type="component" value="Unassembled WGS sequence"/>
</dbReference>
<dbReference type="AlphaFoldDB" id="A0A8X7P4G3"/>
<name>A0A8X7P4G3_BRACI</name>
<keyword evidence="3" id="KW-1185">Reference proteome</keyword>
<feature type="compositionally biased region" description="Polar residues" evidence="1">
    <location>
        <begin position="59"/>
        <end position="80"/>
    </location>
</feature>
<feature type="region of interest" description="Disordered" evidence="1">
    <location>
        <begin position="34"/>
        <end position="89"/>
    </location>
</feature>
<comment type="caution">
    <text evidence="2">The sequence shown here is derived from an EMBL/GenBank/DDBJ whole genome shotgun (WGS) entry which is preliminary data.</text>
</comment>
<protein>
    <submittedName>
        <fullName evidence="2">Uncharacterized protein</fullName>
    </submittedName>
</protein>
<dbReference type="EMBL" id="JAAMPC010000044">
    <property type="protein sequence ID" value="KAG2244961.1"/>
    <property type="molecule type" value="Genomic_DNA"/>
</dbReference>
<organism evidence="2 3">
    <name type="scientific">Brassica carinata</name>
    <name type="common">Ethiopian mustard</name>
    <name type="synonym">Abyssinian cabbage</name>
    <dbReference type="NCBI Taxonomy" id="52824"/>
    <lineage>
        <taxon>Eukaryota</taxon>
        <taxon>Viridiplantae</taxon>
        <taxon>Streptophyta</taxon>
        <taxon>Embryophyta</taxon>
        <taxon>Tracheophyta</taxon>
        <taxon>Spermatophyta</taxon>
        <taxon>Magnoliopsida</taxon>
        <taxon>eudicotyledons</taxon>
        <taxon>Gunneridae</taxon>
        <taxon>Pentapetalae</taxon>
        <taxon>rosids</taxon>
        <taxon>malvids</taxon>
        <taxon>Brassicales</taxon>
        <taxon>Brassicaceae</taxon>
        <taxon>Brassiceae</taxon>
        <taxon>Brassica</taxon>
    </lineage>
</organism>
<evidence type="ECO:0000313" key="2">
    <source>
        <dbReference type="EMBL" id="KAG2244961.1"/>
    </source>
</evidence>